<dbReference type="RefSeq" id="WP_340195544.1">
    <property type="nucleotide sequence ID" value="NZ_JBBKAP010000001.1"/>
</dbReference>
<keyword evidence="3" id="KW-1185">Reference proteome</keyword>
<keyword evidence="1" id="KW-0732">Signal</keyword>
<name>A0ABU8Y5C3_9MICO</name>
<evidence type="ECO:0000313" key="2">
    <source>
        <dbReference type="EMBL" id="MEK0169867.1"/>
    </source>
</evidence>
<sequence>MRFRTAIASIGTVLAVTAGLLVVAPVAPASAAAPTTGRFTPVAPARAWSGTATSKLTTVTLGGRNGIPSNATAVVLTATVTSPSAAAYVSVAPFGSTASPAIQNFARAQPISGTTTVGLTGGKAQVKVSAGKATVALDVAGWYGTSATGSTYTPLAPTNVLNGTVTTGAKRIVVAGKAGVPSNATAVVLQADVSRPATSGRLRLTPSGNNAGVVSLMYSKGTTVANTTTVRLSGGAVQAKVSSGSARVLADVVGYYAPNANGSVFVSAHPVRAATVAAGTTATRVTVAGTAGIPRNATAAVINAKVGGGSVGGSLRVVGAGLASSVPTQVYAKGQTIGNALIAPLASGGQVQAKVSAGRATVYVDVVGYFLNGNSGSGTGVDVSYPQCGKSVPTDQSFGIVGVNSSLGNTTNPCLQQQLSWAASSAGGTAQPKTQVYALFANPGAAAASVWPTSNAAPDGQSVTNPYGTCTAQSGAKPTWKTTSACSYMYGYARAYEAANTRGVANPGQYRWWLDVETGLSHLSDTGQNRVALEGMVAALKRSGVTQIGVYSTSYQFRTIMGTVPTTSPLRPLPSWIAIGDGRLDQAQAACSGARLLGGPIAMTQYKTPFGSTEIDRNWSCS</sequence>
<feature type="signal peptide" evidence="1">
    <location>
        <begin position="1"/>
        <end position="31"/>
    </location>
</feature>
<dbReference type="EMBL" id="JBBLYY010000001">
    <property type="protein sequence ID" value="MEK0169867.1"/>
    <property type="molecule type" value="Genomic_DNA"/>
</dbReference>
<feature type="chain" id="PRO_5045963079" evidence="1">
    <location>
        <begin position="32"/>
        <end position="622"/>
    </location>
</feature>
<dbReference type="SUPFAM" id="SSF51445">
    <property type="entry name" value="(Trans)glycosidases"/>
    <property type="match status" value="1"/>
</dbReference>
<protein>
    <submittedName>
        <fullName evidence="2">Uncharacterized protein</fullName>
    </submittedName>
</protein>
<evidence type="ECO:0000313" key="3">
    <source>
        <dbReference type="Proteomes" id="UP001370299"/>
    </source>
</evidence>
<proteinExistence type="predicted"/>
<dbReference type="Proteomes" id="UP001370299">
    <property type="component" value="Unassembled WGS sequence"/>
</dbReference>
<comment type="caution">
    <text evidence="2">The sequence shown here is derived from an EMBL/GenBank/DDBJ whole genome shotgun (WGS) entry which is preliminary data.</text>
</comment>
<organism evidence="2 3">
    <name type="scientific">Curtobacterium citreum</name>
    <dbReference type="NCBI Taxonomy" id="2036"/>
    <lineage>
        <taxon>Bacteria</taxon>
        <taxon>Bacillati</taxon>
        <taxon>Actinomycetota</taxon>
        <taxon>Actinomycetes</taxon>
        <taxon>Micrococcales</taxon>
        <taxon>Microbacteriaceae</taxon>
        <taxon>Curtobacterium</taxon>
    </lineage>
</organism>
<reference evidence="2 3" key="1">
    <citation type="submission" date="2024-03" db="EMBL/GenBank/DDBJ databases">
        <title>Whole genomes of four grape xylem sap localized bacterial endophytes.</title>
        <authorList>
            <person name="Kumar G."/>
            <person name="Savka M.A."/>
        </authorList>
    </citation>
    <scope>NUCLEOTIDE SEQUENCE [LARGE SCALE GENOMIC DNA]</scope>
    <source>
        <strain evidence="2 3">RIT_GXS8</strain>
    </source>
</reference>
<evidence type="ECO:0000256" key="1">
    <source>
        <dbReference type="SAM" id="SignalP"/>
    </source>
</evidence>
<dbReference type="InterPro" id="IPR017853">
    <property type="entry name" value="GH"/>
</dbReference>
<accession>A0ABU8Y5C3</accession>
<gene>
    <name evidence="2" type="ORF">WMN62_00120</name>
</gene>